<evidence type="ECO:0000313" key="4">
    <source>
        <dbReference type="Proteomes" id="UP000231263"/>
    </source>
</evidence>
<reference evidence="4" key="1">
    <citation type="submission" date="2017-09" db="EMBL/GenBank/DDBJ databases">
        <title>Depth-based differentiation of microbial function through sediment-hosted aquifers and enrichment of novel symbionts in the deep terrestrial subsurface.</title>
        <authorList>
            <person name="Probst A.J."/>
            <person name="Ladd B."/>
            <person name="Jarett J.K."/>
            <person name="Geller-Mcgrath D.E."/>
            <person name="Sieber C.M.K."/>
            <person name="Emerson J.B."/>
            <person name="Anantharaman K."/>
            <person name="Thomas B.C."/>
            <person name="Malmstrom R."/>
            <person name="Stieglmeier M."/>
            <person name="Klingl A."/>
            <person name="Woyke T."/>
            <person name="Ryan C.M."/>
            <person name="Banfield J.F."/>
        </authorList>
    </citation>
    <scope>NUCLEOTIDE SEQUENCE [LARGE SCALE GENOMIC DNA]</scope>
</reference>
<protein>
    <recommendedName>
        <fullName evidence="5">Lipoprotein</fullName>
    </recommendedName>
</protein>
<dbReference type="EMBL" id="PFWT01000008">
    <property type="protein sequence ID" value="PJA46760.1"/>
    <property type="molecule type" value="Genomic_DNA"/>
</dbReference>
<dbReference type="PROSITE" id="PS51257">
    <property type="entry name" value="PROKAR_LIPOPROTEIN"/>
    <property type="match status" value="1"/>
</dbReference>
<evidence type="ECO:0000256" key="2">
    <source>
        <dbReference type="SAM" id="SignalP"/>
    </source>
</evidence>
<feature type="region of interest" description="Disordered" evidence="1">
    <location>
        <begin position="29"/>
        <end position="55"/>
    </location>
</feature>
<proteinExistence type="predicted"/>
<organism evidence="3 4">
    <name type="scientific">Candidatus Uhrbacteria bacterium CG_4_9_14_3_um_filter_41_35</name>
    <dbReference type="NCBI Taxonomy" id="1975034"/>
    <lineage>
        <taxon>Bacteria</taxon>
        <taxon>Candidatus Uhriibacteriota</taxon>
    </lineage>
</organism>
<feature type="chain" id="PRO_5015006052" description="Lipoprotein" evidence="2">
    <location>
        <begin position="21"/>
        <end position="223"/>
    </location>
</feature>
<accession>A0A2M7XFU0</accession>
<gene>
    <name evidence="3" type="ORF">CO173_01560</name>
</gene>
<keyword evidence="2" id="KW-0732">Signal</keyword>
<evidence type="ECO:0008006" key="5">
    <source>
        <dbReference type="Google" id="ProtNLM"/>
    </source>
</evidence>
<comment type="caution">
    <text evidence="3">The sequence shown here is derived from an EMBL/GenBank/DDBJ whole genome shotgun (WGS) entry which is preliminary data.</text>
</comment>
<name>A0A2M7XFU0_9BACT</name>
<feature type="signal peptide" evidence="2">
    <location>
        <begin position="1"/>
        <end position="20"/>
    </location>
</feature>
<evidence type="ECO:0000256" key="1">
    <source>
        <dbReference type="SAM" id="MobiDB-lite"/>
    </source>
</evidence>
<dbReference type="Proteomes" id="UP000231263">
    <property type="component" value="Unassembled WGS sequence"/>
</dbReference>
<dbReference type="AlphaFoldDB" id="A0A2M7XFU0"/>
<sequence>MKYGLFLFAFLLIGAGCLGASKVAETTEVNEQNTKTTNEQSPQNNSINTQISTESPDVIEQVDGTETVETGETEEIFTSGFQMVPNPQPAKPFDRDQDFAETVTESQVLKLDLDGDGALEYAVIYTDTNVKSSEDTALTVQFLNIYKWNGEKWTPIKEDKIVRRGGDKNGWLNKYEVVNLGSGLHGLYVQKSYAGDPSTEYLFGKLDNGGFGELPHERYTQNQ</sequence>
<evidence type="ECO:0000313" key="3">
    <source>
        <dbReference type="EMBL" id="PJA46760.1"/>
    </source>
</evidence>